<dbReference type="GeneID" id="92179776"/>
<dbReference type="KEGG" id="kne:92179776"/>
<proteinExistence type="inferred from homology"/>
<feature type="compositionally biased region" description="Low complexity" evidence="2">
    <location>
        <begin position="136"/>
        <end position="150"/>
    </location>
</feature>
<comment type="caution">
    <text evidence="3">The sequence shown here is derived from an EMBL/GenBank/DDBJ whole genome shotgun (WGS) entry which is preliminary data.</text>
</comment>
<keyword evidence="4" id="KW-1185">Reference proteome</keyword>
<gene>
    <name evidence="3" type="ORF">IAR55_002518</name>
</gene>
<protein>
    <recommendedName>
        <fullName evidence="5">Vacuolar import and degradation protein-domain-containing protein</fullName>
    </recommendedName>
</protein>
<dbReference type="InterPro" id="IPR018618">
    <property type="entry name" value="GID4/10-like"/>
</dbReference>
<dbReference type="PANTHER" id="PTHR14534:SF3">
    <property type="entry name" value="GID COMPLEX SUBUNIT 4 HOMOLOG"/>
    <property type="match status" value="1"/>
</dbReference>
<name>A0AAW0Z1N4_9TREE</name>
<organism evidence="3 4">
    <name type="scientific">Kwoniella newhampshirensis</name>
    <dbReference type="NCBI Taxonomy" id="1651941"/>
    <lineage>
        <taxon>Eukaryota</taxon>
        <taxon>Fungi</taxon>
        <taxon>Dikarya</taxon>
        <taxon>Basidiomycota</taxon>
        <taxon>Agaricomycotina</taxon>
        <taxon>Tremellomycetes</taxon>
        <taxon>Tremellales</taxon>
        <taxon>Cryptococcaceae</taxon>
        <taxon>Kwoniella</taxon>
    </lineage>
</organism>
<dbReference type="GO" id="GO:0034657">
    <property type="term" value="C:GID complex"/>
    <property type="evidence" value="ECO:0007669"/>
    <property type="project" value="TreeGrafter"/>
</dbReference>
<feature type="compositionally biased region" description="Basic and acidic residues" evidence="2">
    <location>
        <begin position="426"/>
        <end position="448"/>
    </location>
</feature>
<feature type="region of interest" description="Disordered" evidence="2">
    <location>
        <begin position="391"/>
        <end position="448"/>
    </location>
</feature>
<evidence type="ECO:0000313" key="3">
    <source>
        <dbReference type="EMBL" id="KAK8861695.1"/>
    </source>
</evidence>
<dbReference type="RefSeq" id="XP_066804320.1">
    <property type="nucleotide sequence ID" value="XM_066945631.1"/>
</dbReference>
<feature type="region of interest" description="Disordered" evidence="2">
    <location>
        <begin position="116"/>
        <end position="215"/>
    </location>
</feature>
<feature type="compositionally biased region" description="Polar residues" evidence="2">
    <location>
        <begin position="151"/>
        <end position="179"/>
    </location>
</feature>
<dbReference type="GO" id="GO:0006623">
    <property type="term" value="P:protein targeting to vacuole"/>
    <property type="evidence" value="ECO:0007669"/>
    <property type="project" value="TreeGrafter"/>
</dbReference>
<feature type="compositionally biased region" description="Low complexity" evidence="2">
    <location>
        <begin position="391"/>
        <end position="402"/>
    </location>
</feature>
<sequence length="486" mass="52413">MPTESTPSAPPPSPPHPSQSGPIKCAICGLGSFSSSTSTSPNECIVVLNDPIERICGRCVGGLDARMRATTTIPLGNDENEQPSFALRSGGAGLGLGLRGVTVFGEDVMSGCTIESGTEEGAESPSSATVRPREISPSSNEGSSSPAPNNLSQSLPSQYPLPWQTTTGSNLASTSSSHLPSPVTDRERNLTPSPAPTSSNKEELERPPNPLLDVTTNRVPSVGRGAMYPGSVFKGTQTSGRSAYEVEVQLLDVNFADSSLSGYLSISHLTDSHPHLTTFFTGEIIGPKHGFITGSRFGATEHDDMRHWGRFEQFRRPSTRQDMVRPELLFRDPVPDRSKGEMGRGKERDFVFLRIKERFLVPDHKVRDISGASFAGFYFAMVDLSPTVATASEPASTPASPTIPKTPLTPTSPAITRRMSGADPRSPTRPEGAKRRESASRLGSKEEVKGEATMRGYYFHSLNQEPFQELFLTHVPSKSSSTFEFR</sequence>
<evidence type="ECO:0000256" key="1">
    <source>
        <dbReference type="ARBA" id="ARBA00061469"/>
    </source>
</evidence>
<evidence type="ECO:0008006" key="5">
    <source>
        <dbReference type="Google" id="ProtNLM"/>
    </source>
</evidence>
<comment type="similarity">
    <text evidence="1">Belongs to the GID4/VID24 family.</text>
</comment>
<dbReference type="GO" id="GO:0005773">
    <property type="term" value="C:vacuole"/>
    <property type="evidence" value="ECO:0007669"/>
    <property type="project" value="GOC"/>
</dbReference>
<dbReference type="GO" id="GO:0043161">
    <property type="term" value="P:proteasome-mediated ubiquitin-dependent protein catabolic process"/>
    <property type="evidence" value="ECO:0007669"/>
    <property type="project" value="TreeGrafter"/>
</dbReference>
<evidence type="ECO:0000256" key="2">
    <source>
        <dbReference type="SAM" id="MobiDB-lite"/>
    </source>
</evidence>
<dbReference type="PANTHER" id="PTHR14534">
    <property type="entry name" value="VACUOLAR IMPORT AND DEGRADATION PROTEIN 24"/>
    <property type="match status" value="1"/>
</dbReference>
<feature type="region of interest" description="Disordered" evidence="2">
    <location>
        <begin position="1"/>
        <end position="21"/>
    </location>
</feature>
<feature type="compositionally biased region" description="Polar residues" evidence="2">
    <location>
        <begin position="190"/>
        <end position="199"/>
    </location>
</feature>
<dbReference type="EMBL" id="JBCAWK010000004">
    <property type="protein sequence ID" value="KAK8861695.1"/>
    <property type="molecule type" value="Genomic_DNA"/>
</dbReference>
<feature type="compositionally biased region" description="Pro residues" evidence="2">
    <location>
        <begin position="8"/>
        <end position="17"/>
    </location>
</feature>
<evidence type="ECO:0000313" key="4">
    <source>
        <dbReference type="Proteomes" id="UP001388673"/>
    </source>
</evidence>
<accession>A0AAW0Z1N4</accession>
<dbReference type="GO" id="GO:0007039">
    <property type="term" value="P:protein catabolic process in the vacuole"/>
    <property type="evidence" value="ECO:0007669"/>
    <property type="project" value="TreeGrafter"/>
</dbReference>
<dbReference type="Pfam" id="PF09783">
    <property type="entry name" value="Vac_ImportDeg"/>
    <property type="match status" value="1"/>
</dbReference>
<reference evidence="3 4" key="1">
    <citation type="journal article" date="2024" name="bioRxiv">
        <title>Comparative genomics of Cryptococcus and Kwoniella reveals pathogenesis evolution and contrasting karyotype dynamics via intercentromeric recombination or chromosome fusion.</title>
        <authorList>
            <person name="Coelho M.A."/>
            <person name="David-Palma M."/>
            <person name="Shea T."/>
            <person name="Bowers K."/>
            <person name="McGinley-Smith S."/>
            <person name="Mohammad A.W."/>
            <person name="Gnirke A."/>
            <person name="Yurkov A.M."/>
            <person name="Nowrousian M."/>
            <person name="Sun S."/>
            <person name="Cuomo C.A."/>
            <person name="Heitman J."/>
        </authorList>
    </citation>
    <scope>NUCLEOTIDE SEQUENCE [LARGE SCALE GENOMIC DNA]</scope>
    <source>
        <strain evidence="3 4">CBS 13917</strain>
    </source>
</reference>
<dbReference type="AlphaFoldDB" id="A0AAW0Z1N4"/>
<dbReference type="GO" id="GO:0045721">
    <property type="term" value="P:negative regulation of gluconeogenesis"/>
    <property type="evidence" value="ECO:0007669"/>
    <property type="project" value="TreeGrafter"/>
</dbReference>
<dbReference type="Proteomes" id="UP001388673">
    <property type="component" value="Unassembled WGS sequence"/>
</dbReference>